<accession>A0A5B0QL65</accession>
<dbReference type="EMBL" id="VDEP01000274">
    <property type="protein sequence ID" value="KAA1113843.1"/>
    <property type="molecule type" value="Genomic_DNA"/>
</dbReference>
<gene>
    <name evidence="1" type="ORF">PGTUg99_001905</name>
</gene>
<dbReference type="AlphaFoldDB" id="A0A5B0QL65"/>
<reference evidence="1 2" key="1">
    <citation type="submission" date="2019-05" db="EMBL/GenBank/DDBJ databases">
        <title>Emergence of the Ug99 lineage of the wheat stem rust pathogen through somatic hybridization.</title>
        <authorList>
            <person name="Li F."/>
            <person name="Upadhyaya N.M."/>
            <person name="Sperschneider J."/>
            <person name="Matny O."/>
            <person name="Nguyen-Phuc H."/>
            <person name="Mago R."/>
            <person name="Raley C."/>
            <person name="Miller M.E."/>
            <person name="Silverstein K.A.T."/>
            <person name="Henningsen E."/>
            <person name="Hirsch C.D."/>
            <person name="Visser B."/>
            <person name="Pretorius Z.A."/>
            <person name="Steffenson B.J."/>
            <person name="Schwessinger B."/>
            <person name="Dodds P.N."/>
            <person name="Figueroa M."/>
        </authorList>
    </citation>
    <scope>NUCLEOTIDE SEQUENCE [LARGE SCALE GENOMIC DNA]</scope>
    <source>
        <strain evidence="1 2">Ug99</strain>
    </source>
</reference>
<organism evidence="1 2">
    <name type="scientific">Puccinia graminis f. sp. tritici</name>
    <dbReference type="NCBI Taxonomy" id="56615"/>
    <lineage>
        <taxon>Eukaryota</taxon>
        <taxon>Fungi</taxon>
        <taxon>Dikarya</taxon>
        <taxon>Basidiomycota</taxon>
        <taxon>Pucciniomycotina</taxon>
        <taxon>Pucciniomycetes</taxon>
        <taxon>Pucciniales</taxon>
        <taxon>Pucciniaceae</taxon>
        <taxon>Puccinia</taxon>
    </lineage>
</organism>
<sequence length="75" mass="8182">MNSEFLQRQAKSVYRMNKEKEQVVRGNECVQGGNERERRTGAQDLAVEVNETAKQLLGTGGQTADVLGAGGWDGN</sequence>
<proteinExistence type="predicted"/>
<comment type="caution">
    <text evidence="1">The sequence shown here is derived from an EMBL/GenBank/DDBJ whole genome shotgun (WGS) entry which is preliminary data.</text>
</comment>
<protein>
    <submittedName>
        <fullName evidence="1">Uncharacterized protein</fullName>
    </submittedName>
</protein>
<evidence type="ECO:0000313" key="2">
    <source>
        <dbReference type="Proteomes" id="UP000325313"/>
    </source>
</evidence>
<name>A0A5B0QL65_PUCGR</name>
<dbReference type="Proteomes" id="UP000325313">
    <property type="component" value="Unassembled WGS sequence"/>
</dbReference>
<evidence type="ECO:0000313" key="1">
    <source>
        <dbReference type="EMBL" id="KAA1113843.1"/>
    </source>
</evidence>